<evidence type="ECO:0000256" key="1">
    <source>
        <dbReference type="SAM" id="MobiDB-lite"/>
    </source>
</evidence>
<dbReference type="EMBL" id="KV700091">
    <property type="protein sequence ID" value="OCF56122.1"/>
    <property type="molecule type" value="Genomic_DNA"/>
</dbReference>
<dbReference type="AlphaFoldDB" id="A0A1B9IKP6"/>
<organism evidence="3 4">
    <name type="scientific">Kwoniella mangroviensis CBS 10435</name>
    <dbReference type="NCBI Taxonomy" id="1331196"/>
    <lineage>
        <taxon>Eukaryota</taxon>
        <taxon>Fungi</taxon>
        <taxon>Dikarya</taxon>
        <taxon>Basidiomycota</taxon>
        <taxon>Agaricomycotina</taxon>
        <taxon>Tremellomycetes</taxon>
        <taxon>Tremellales</taxon>
        <taxon>Cryptococcaceae</taxon>
        <taxon>Kwoniella</taxon>
    </lineage>
</organism>
<dbReference type="InterPro" id="IPR001810">
    <property type="entry name" value="F-box_dom"/>
</dbReference>
<dbReference type="OrthoDB" id="3226064at2759"/>
<dbReference type="Proteomes" id="UP000092583">
    <property type="component" value="Unassembled WGS sequence"/>
</dbReference>
<evidence type="ECO:0000313" key="3">
    <source>
        <dbReference type="EMBL" id="OCF56122.1"/>
    </source>
</evidence>
<protein>
    <recommendedName>
        <fullName evidence="2">F-box domain-containing protein</fullName>
    </recommendedName>
</protein>
<dbReference type="InterPro" id="IPR036047">
    <property type="entry name" value="F-box-like_dom_sf"/>
</dbReference>
<name>A0A1B9IKP6_9TREE</name>
<feature type="domain" description="F-box" evidence="2">
    <location>
        <begin position="74"/>
        <end position="126"/>
    </location>
</feature>
<dbReference type="PROSITE" id="PS50181">
    <property type="entry name" value="FBOX"/>
    <property type="match status" value="1"/>
</dbReference>
<feature type="region of interest" description="Disordered" evidence="1">
    <location>
        <begin position="1"/>
        <end position="67"/>
    </location>
</feature>
<accession>A0A1B9IKP6</accession>
<reference evidence="4" key="2">
    <citation type="submission" date="2013-12" db="EMBL/GenBank/DDBJ databases">
        <title>Evolution of pathogenesis and genome organization in the Tremellales.</title>
        <authorList>
            <person name="Cuomo C."/>
            <person name="Litvintseva A."/>
            <person name="Heitman J."/>
            <person name="Chen Y."/>
            <person name="Sun S."/>
            <person name="Springer D."/>
            <person name="Dromer F."/>
            <person name="Young S."/>
            <person name="Zeng Q."/>
            <person name="Chapman S."/>
            <person name="Gujja S."/>
            <person name="Saif S."/>
            <person name="Birren B."/>
        </authorList>
    </citation>
    <scope>NUCLEOTIDE SEQUENCE [LARGE SCALE GENOMIC DNA]</scope>
    <source>
        <strain evidence="4">CBS 10435</strain>
    </source>
</reference>
<keyword evidence="4" id="KW-1185">Reference proteome</keyword>
<proteinExistence type="predicted"/>
<dbReference type="STRING" id="1331196.A0A1B9IKP6"/>
<sequence length="562" mass="63539">MSPAQALADSIPALHPNTDQSHPTSSYTATPAMIASSSKTREQDPSHSSYEIPYDQASSSSSSSFLSPITPQVQSPLLRAPSEIIQKVLSTSGGEEVHAIASAAKVCKELRSMIYENPDQALWRQVLVQHYDDPRTAAAFPVPRSSSSINWKKNVQHRERVRRIFSDWAEDKLNQVKQHIDLIIPTLLNMYLDISPTTPSSDPSTADDSPNSTLLSTWLRSSLFKHIYESQYFTEPEPTTSYQLRSSPKRIKRKTVDPVISQLHCLIPPAYDDDTREDREWRGFMRRTVYNAKNFEEENDYGPFTPDGKVNWELIDAISSVMMCNAQELIKGDPTAWLPAVQPLSYGVEPVRGWGYTDLKRPDSLADGQVWDWAGIEGTWCGCYAFMDYVDWVALNYPQSAFLHRLSSEIDLSLYHEALGDLMQLDLKICNDPYSSNPRENRCEYHEFTTDRFPQPLPSMETDLPTSSLLPPLYFHGSSVPYAGGEAPPLPQNAIRGVVTLTADDPPQVRWTMIIRYRNEDRWRLECVQVGGRGSKRGFFGIWSDASRGEQSPCGPAWYWKV</sequence>
<gene>
    <name evidence="3" type="ORF">L486_06063</name>
</gene>
<evidence type="ECO:0000259" key="2">
    <source>
        <dbReference type="PROSITE" id="PS50181"/>
    </source>
</evidence>
<feature type="compositionally biased region" description="Polar residues" evidence="1">
    <location>
        <begin position="17"/>
        <end position="29"/>
    </location>
</feature>
<reference evidence="3 4" key="1">
    <citation type="submission" date="2013-07" db="EMBL/GenBank/DDBJ databases">
        <title>The Genome Sequence of Kwoniella mangroviensis CBS10435.</title>
        <authorList>
            <consortium name="The Broad Institute Genome Sequencing Platform"/>
            <person name="Cuomo C."/>
            <person name="Litvintseva A."/>
            <person name="Chen Y."/>
            <person name="Heitman J."/>
            <person name="Sun S."/>
            <person name="Springer D."/>
            <person name="Dromer F."/>
            <person name="Young S.K."/>
            <person name="Zeng Q."/>
            <person name="Gargeya S."/>
            <person name="Fitzgerald M."/>
            <person name="Abouelleil A."/>
            <person name="Alvarado L."/>
            <person name="Berlin A.M."/>
            <person name="Chapman S.B."/>
            <person name="Dewar J."/>
            <person name="Goldberg J."/>
            <person name="Griggs A."/>
            <person name="Gujja S."/>
            <person name="Hansen M."/>
            <person name="Howarth C."/>
            <person name="Imamovic A."/>
            <person name="Larimer J."/>
            <person name="McCowan C."/>
            <person name="Murphy C."/>
            <person name="Pearson M."/>
            <person name="Priest M."/>
            <person name="Roberts A."/>
            <person name="Saif S."/>
            <person name="Shea T."/>
            <person name="Sykes S."/>
            <person name="Wortman J."/>
            <person name="Nusbaum C."/>
            <person name="Birren B."/>
        </authorList>
    </citation>
    <scope>NUCLEOTIDE SEQUENCE [LARGE SCALE GENOMIC DNA]</scope>
    <source>
        <strain evidence="3 4">CBS 10435</strain>
    </source>
</reference>
<dbReference type="SUPFAM" id="SSF81383">
    <property type="entry name" value="F-box domain"/>
    <property type="match status" value="1"/>
</dbReference>
<evidence type="ECO:0000313" key="4">
    <source>
        <dbReference type="Proteomes" id="UP000092583"/>
    </source>
</evidence>